<dbReference type="Proteomes" id="UP000218244">
    <property type="component" value="Chromosome"/>
</dbReference>
<dbReference type="RefSeq" id="WP_096456238.1">
    <property type="nucleotide sequence ID" value="NZ_AP017369.1"/>
</dbReference>
<accession>A0A160PQX9</accession>
<evidence type="ECO:0000256" key="1">
    <source>
        <dbReference type="SAM" id="Phobius"/>
    </source>
</evidence>
<dbReference type="AlphaFoldDB" id="A0A160PQX9"/>
<dbReference type="EMBL" id="AP017369">
    <property type="protein sequence ID" value="BAU96036.1"/>
    <property type="molecule type" value="Genomic_DNA"/>
</dbReference>
<protein>
    <recommendedName>
        <fullName evidence="4">DUF2975 domain-containing protein</fullName>
    </recommendedName>
</protein>
<evidence type="ECO:0008006" key="4">
    <source>
        <dbReference type="Google" id="ProtNLM"/>
    </source>
</evidence>
<reference evidence="2 3" key="1">
    <citation type="submission" date="2016-02" db="EMBL/GenBank/DDBJ databases">
        <title>Corynebacterium glutamicum N24 whole genome sequencing project.</title>
        <authorList>
            <person name="Matsutani M."/>
            <person name="Nangtapong N."/>
            <person name="Yakushi T."/>
            <person name="Matsushita K."/>
        </authorList>
    </citation>
    <scope>NUCLEOTIDE SEQUENCE [LARGE SCALE GENOMIC DNA]</scope>
    <source>
        <strain evidence="2 3">N24</strain>
    </source>
</reference>
<feature type="transmembrane region" description="Helical" evidence="1">
    <location>
        <begin position="9"/>
        <end position="28"/>
    </location>
</feature>
<sequence>MLHKHIKTLTALTVIAAVSTVYIFTLNYGVVKTLAAFAYAALFSVALFSAQQRITEALNTVIKPAAAIVFYALIGLVTLCTTLYLFDALPSNFDRPTTTFDGLIVLGFGTSLVFCLYSALCAKTAVEQVVADRSV</sequence>
<evidence type="ECO:0000313" key="3">
    <source>
        <dbReference type="Proteomes" id="UP000218244"/>
    </source>
</evidence>
<feature type="transmembrane region" description="Helical" evidence="1">
    <location>
        <begin position="34"/>
        <end position="50"/>
    </location>
</feature>
<gene>
    <name evidence="2" type="ORF">N24_1774</name>
</gene>
<keyword evidence="1" id="KW-0812">Transmembrane</keyword>
<name>A0A160PQX9_9CORY</name>
<dbReference type="KEGG" id="csur:N24_1774"/>
<feature type="transmembrane region" description="Helical" evidence="1">
    <location>
        <begin position="98"/>
        <end position="120"/>
    </location>
</feature>
<keyword evidence="1" id="KW-1133">Transmembrane helix</keyword>
<feature type="transmembrane region" description="Helical" evidence="1">
    <location>
        <begin position="62"/>
        <end position="86"/>
    </location>
</feature>
<keyword evidence="1" id="KW-0472">Membrane</keyword>
<evidence type="ECO:0000313" key="2">
    <source>
        <dbReference type="EMBL" id="BAU96036.1"/>
    </source>
</evidence>
<organism evidence="2 3">
    <name type="scientific">Corynebacterium suranareeae</name>
    <dbReference type="NCBI Taxonomy" id="2506452"/>
    <lineage>
        <taxon>Bacteria</taxon>
        <taxon>Bacillati</taxon>
        <taxon>Actinomycetota</taxon>
        <taxon>Actinomycetes</taxon>
        <taxon>Mycobacteriales</taxon>
        <taxon>Corynebacteriaceae</taxon>
        <taxon>Corynebacterium</taxon>
    </lineage>
</organism>
<keyword evidence="3" id="KW-1185">Reference proteome</keyword>
<proteinExistence type="predicted"/>